<feature type="region of interest" description="Disordered" evidence="1">
    <location>
        <begin position="1"/>
        <end position="83"/>
    </location>
</feature>
<dbReference type="PANTHER" id="PTHR18934:SF145">
    <property type="entry name" value="ATP-DEPENDENT RNA HELICASE DHX57-RELATED"/>
    <property type="match status" value="1"/>
</dbReference>
<organism evidence="4 5">
    <name type="scientific">Prorocentrum cordatum</name>
    <dbReference type="NCBI Taxonomy" id="2364126"/>
    <lineage>
        <taxon>Eukaryota</taxon>
        <taxon>Sar</taxon>
        <taxon>Alveolata</taxon>
        <taxon>Dinophyceae</taxon>
        <taxon>Prorocentrales</taxon>
        <taxon>Prorocentraceae</taxon>
        <taxon>Prorocentrum</taxon>
    </lineage>
</organism>
<feature type="compositionally biased region" description="Basic and acidic residues" evidence="1">
    <location>
        <begin position="673"/>
        <end position="687"/>
    </location>
</feature>
<evidence type="ECO:0000256" key="1">
    <source>
        <dbReference type="SAM" id="MobiDB-lite"/>
    </source>
</evidence>
<evidence type="ECO:0008006" key="6">
    <source>
        <dbReference type="Google" id="ProtNLM"/>
    </source>
</evidence>
<dbReference type="InterPro" id="IPR014001">
    <property type="entry name" value="Helicase_ATP-bd"/>
</dbReference>
<comment type="caution">
    <text evidence="4">The sequence shown here is derived from an EMBL/GenBank/DDBJ whole genome shotgun (WGS) entry which is preliminary data.</text>
</comment>
<dbReference type="InterPro" id="IPR027417">
    <property type="entry name" value="P-loop_NTPase"/>
</dbReference>
<dbReference type="SMART" id="SM00847">
    <property type="entry name" value="HA2"/>
    <property type="match status" value="1"/>
</dbReference>
<feature type="compositionally biased region" description="Gly residues" evidence="1">
    <location>
        <begin position="13"/>
        <end position="24"/>
    </location>
</feature>
<feature type="compositionally biased region" description="Basic and acidic residues" evidence="1">
    <location>
        <begin position="1702"/>
        <end position="1720"/>
    </location>
</feature>
<feature type="domain" description="Helicase ATP-binding" evidence="2">
    <location>
        <begin position="701"/>
        <end position="886"/>
    </location>
</feature>
<evidence type="ECO:0000259" key="3">
    <source>
        <dbReference type="PROSITE" id="PS51194"/>
    </source>
</evidence>
<feature type="domain" description="Helicase C-terminal" evidence="3">
    <location>
        <begin position="1021"/>
        <end position="1207"/>
    </location>
</feature>
<dbReference type="Gene3D" id="3.40.50.300">
    <property type="entry name" value="P-loop containing nucleotide triphosphate hydrolases"/>
    <property type="match status" value="2"/>
</dbReference>
<keyword evidence="5" id="KW-1185">Reference proteome</keyword>
<dbReference type="InterPro" id="IPR001650">
    <property type="entry name" value="Helicase_C-like"/>
</dbReference>
<feature type="region of interest" description="Disordered" evidence="1">
    <location>
        <begin position="1554"/>
        <end position="1577"/>
    </location>
</feature>
<feature type="compositionally biased region" description="Low complexity" evidence="1">
    <location>
        <begin position="167"/>
        <end position="191"/>
    </location>
</feature>
<dbReference type="Pfam" id="PF21010">
    <property type="entry name" value="HA2_C"/>
    <property type="match status" value="1"/>
</dbReference>
<evidence type="ECO:0000313" key="5">
    <source>
        <dbReference type="Proteomes" id="UP001189429"/>
    </source>
</evidence>
<feature type="region of interest" description="Disordered" evidence="1">
    <location>
        <begin position="963"/>
        <end position="994"/>
    </location>
</feature>
<dbReference type="PROSITE" id="PS51194">
    <property type="entry name" value="HELICASE_CTER"/>
    <property type="match status" value="1"/>
</dbReference>
<dbReference type="CDD" id="cd17917">
    <property type="entry name" value="DEXHc_RHA-like"/>
    <property type="match status" value="1"/>
</dbReference>
<feature type="region of interest" description="Disordered" evidence="1">
    <location>
        <begin position="664"/>
        <end position="687"/>
    </location>
</feature>
<dbReference type="SUPFAM" id="SSF52540">
    <property type="entry name" value="P-loop containing nucleoside triphosphate hydrolases"/>
    <property type="match status" value="1"/>
</dbReference>
<feature type="compositionally biased region" description="Acidic residues" evidence="1">
    <location>
        <begin position="976"/>
        <end position="986"/>
    </location>
</feature>
<name>A0ABN9WC76_9DINO</name>
<evidence type="ECO:0000259" key="2">
    <source>
        <dbReference type="PROSITE" id="PS51192"/>
    </source>
</evidence>
<protein>
    <recommendedName>
        <fullName evidence="6">RNA helicase</fullName>
    </recommendedName>
</protein>
<dbReference type="EMBL" id="CAUYUJ010018293">
    <property type="protein sequence ID" value="CAK0882406.1"/>
    <property type="molecule type" value="Genomic_DNA"/>
</dbReference>
<dbReference type="PANTHER" id="PTHR18934">
    <property type="entry name" value="ATP-DEPENDENT RNA HELICASE"/>
    <property type="match status" value="1"/>
</dbReference>
<dbReference type="Proteomes" id="UP001189429">
    <property type="component" value="Unassembled WGS sequence"/>
</dbReference>
<feature type="region of interest" description="Disordered" evidence="1">
    <location>
        <begin position="291"/>
        <end position="332"/>
    </location>
</feature>
<feature type="region of interest" description="Disordered" evidence="1">
    <location>
        <begin position="134"/>
        <end position="193"/>
    </location>
</feature>
<reference evidence="4" key="1">
    <citation type="submission" date="2023-10" db="EMBL/GenBank/DDBJ databases">
        <authorList>
            <person name="Chen Y."/>
            <person name="Shah S."/>
            <person name="Dougan E. K."/>
            <person name="Thang M."/>
            <person name="Chan C."/>
        </authorList>
    </citation>
    <scope>NUCLEOTIDE SEQUENCE [LARGE SCALE GENOMIC DNA]</scope>
</reference>
<dbReference type="Gene3D" id="1.20.120.1080">
    <property type="match status" value="1"/>
</dbReference>
<dbReference type="Pfam" id="PF00271">
    <property type="entry name" value="Helicase_C"/>
    <property type="match status" value="1"/>
</dbReference>
<proteinExistence type="predicted"/>
<dbReference type="InterPro" id="IPR007502">
    <property type="entry name" value="Helicase-assoc_dom"/>
</dbReference>
<accession>A0ABN9WC76</accession>
<feature type="compositionally biased region" description="Gly residues" evidence="1">
    <location>
        <begin position="37"/>
        <end position="53"/>
    </location>
</feature>
<evidence type="ECO:0000313" key="4">
    <source>
        <dbReference type="EMBL" id="CAK0882406.1"/>
    </source>
</evidence>
<feature type="compositionally biased region" description="Basic residues" evidence="1">
    <location>
        <begin position="1"/>
        <end position="12"/>
    </location>
</feature>
<feature type="compositionally biased region" description="Basic residues" evidence="1">
    <location>
        <begin position="1556"/>
        <end position="1567"/>
    </location>
</feature>
<dbReference type="SMART" id="SM00490">
    <property type="entry name" value="HELICc"/>
    <property type="match status" value="1"/>
</dbReference>
<feature type="region of interest" description="Disordered" evidence="1">
    <location>
        <begin position="1665"/>
        <end position="1757"/>
    </location>
</feature>
<feature type="compositionally biased region" description="Basic and acidic residues" evidence="1">
    <location>
        <begin position="297"/>
        <end position="332"/>
    </location>
</feature>
<dbReference type="PROSITE" id="PS51192">
    <property type="entry name" value="HELICASE_ATP_BIND_1"/>
    <property type="match status" value="1"/>
</dbReference>
<dbReference type="CDD" id="cd18791">
    <property type="entry name" value="SF2_C_RHA"/>
    <property type="match status" value="1"/>
</dbReference>
<gene>
    <name evidence="4" type="ORF">PCOR1329_LOCUS64937</name>
</gene>
<dbReference type="SMART" id="SM00487">
    <property type="entry name" value="DEXDc"/>
    <property type="match status" value="1"/>
</dbReference>
<sequence>MGGKGKGGKRRGGGGLGGEGGGDGGGERPAAALVIGGPPGDNGVKGKGGGRGKGGGDGRAPRQGKGRARGDAGGEDDAEGPRQRLWAWATQVLQREPTEEELSLRMEETPVPAGGRGRPTFQCTVVVQLPPEVGAGLATRPQGPVQGRPAPRKRDAAASAVQAVLHGFGAAPPEAPPRGAALEGPAPGGARQVDPAKARELLLAWLVKVHRMPPELAKTQEGVAESIIQQRARGGGGSTYLCTIMVPALQLGPVSGPEPMVKRKEAIMAAYAACVAEWNIPVPPRSALSLRSIQKQEQLRSTREERAEQQKRLQKEQQERRAQQKQQAKLEAESRAKERAWGVFQERLLPQVAATVPGAADGTMRLPYPQQVTKGGSDRAEQRAVSDLGNLCNKEPSFLEGPPLFFEKSESLPGQGSVHFVAAVMKVRGGDGQKWAPVAGCAYGPKRGAAKSAAARQCVTRINVKASLPVAAEMADELATLQQALAAEGRDFASVSEVWAEITQAVSEIRKLEQKGAGGLRLFVAETLESGSAGDPLSGSFRCLLTGRVPQENGLRDFRGASPSGRRSARLAVAAACQDAVARLSVLFGGGDVTTWLRRMAITPMELEELPRETIHNLRQCESHSWGTAEEVKRKLEEWMQHRTRYRQQASVAPDLSAPAPAVADLYEAPPGDGKDDPREKAKRERGVPLLPVRSLRRPLAKIMSEESVLVVSGGTGSGKSTQLPQYILDDWVGAPAPEVEEGAAAPPAPRSRRPRVCVTQPRRIAAISVAERVAFERGEEIGQSVGYTVRNDAKPPRRGDGSIEFCTVGILLRRLMDPRDPDLSRYTHLLVDEVHERDLMTDFLLILLKELLVRRGDIRVILMSATLDVSTFTGYFWDCSCLEVPSGPRYPVEEVYLEDLIYDPQWEAAQRQQQLQQQLQLQSQPQEHVSHDIANLAQLLLRKEETCRNAFAAERAEAAAEREGEKALAGVAEAADGDPDADPDVAEGGGEDGGFQGATTGLWWGSFEDGDALMDLCARLLLHIVFRGESEAGGIFDEKGKPGSILVFMPGWAEIKLVMEKLQQSPHIDRLWVLPLHSTLPKEDQQKIFQHPPPGKTKIIIGTNIAESSVTIDDVLIVVDAGLMRELSYDPVRRISTLETVWVSQSSSIQRKGRAGRVRNGRCYRLFSRAQFDGTAWRTAPEMQRCELSATCLQALAMNREVRDFLSRAPDPPARPSVESALKELVQLGAVAPPPRVPQGVLRERMLPLGETLSRMPLSPFLGRMLIMGVLFQCVDTACLLAAVIAAARRPFVSPPGKRKESLGYQRGFDSTSDLLACYAAAEVFEEKVEMQRTRGLNLQPGEAPDTADRFAAERFLVPQRVRTLLRSRDSLKEELVRARLIDRTAAHMRPHLFPKDNGDGDDADVGGWGAWDEHEGGDHGGYNRGGYWGRNSMENWNNPEWMALHAHDDEPEMRKALLVAASPVNVALRRRPFLAKHRTPTGLEAIVAPQSVNAQARVGKGGGGKDMDRRGGPSWWAYGSMQISNKQGFLRTTTLVDPYHIMLFGGLSVERQQRPGHGKGAKGKGKQAAEDDGDDGFAVEGLDGGGPVAVIDDWIELQGQEESIRLLSLLRSEMRRCIHLKVLDPKAPLPEASQWMLDEAVTGVLRTATRRQSRLTSLLPQQLVLPPGGTHKMATHRPQGWRAEGAEGRPSEGWRSGGRPAEDWREGGGYRGKADKGGGKKGGGKGKVADASDWGARDWSNLRGSAAKGGGSTYQ</sequence>